<comment type="subcellular location">
    <subcellularLocation>
        <location evidence="1">Nucleus</location>
    </subcellularLocation>
</comment>
<dbReference type="Pfam" id="PF03106">
    <property type="entry name" value="WRKY"/>
    <property type="match status" value="1"/>
</dbReference>
<reference evidence="8 9" key="1">
    <citation type="submission" date="2020-05" db="EMBL/GenBank/DDBJ databases">
        <title>WGS assembly of Panicum virgatum.</title>
        <authorList>
            <person name="Lovell J.T."/>
            <person name="Jenkins J."/>
            <person name="Shu S."/>
            <person name="Juenger T.E."/>
            <person name="Schmutz J."/>
        </authorList>
    </citation>
    <scope>NUCLEOTIDE SEQUENCE [LARGE SCALE GENOMIC DNA]</scope>
    <source>
        <strain evidence="9">cv. AP13</strain>
    </source>
</reference>
<evidence type="ECO:0000256" key="5">
    <source>
        <dbReference type="ARBA" id="ARBA00023242"/>
    </source>
</evidence>
<keyword evidence="5" id="KW-0539">Nucleus</keyword>
<protein>
    <recommendedName>
        <fullName evidence="7">WRKY domain-containing protein</fullName>
    </recommendedName>
</protein>
<organism evidence="8 9">
    <name type="scientific">Panicum virgatum</name>
    <name type="common">Blackwell switchgrass</name>
    <dbReference type="NCBI Taxonomy" id="38727"/>
    <lineage>
        <taxon>Eukaryota</taxon>
        <taxon>Viridiplantae</taxon>
        <taxon>Streptophyta</taxon>
        <taxon>Embryophyta</taxon>
        <taxon>Tracheophyta</taxon>
        <taxon>Spermatophyta</taxon>
        <taxon>Magnoliopsida</taxon>
        <taxon>Liliopsida</taxon>
        <taxon>Poales</taxon>
        <taxon>Poaceae</taxon>
        <taxon>PACMAD clade</taxon>
        <taxon>Panicoideae</taxon>
        <taxon>Panicodae</taxon>
        <taxon>Paniceae</taxon>
        <taxon>Panicinae</taxon>
        <taxon>Panicum</taxon>
        <taxon>Panicum sect. Hiantes</taxon>
    </lineage>
</organism>
<keyword evidence="2" id="KW-0805">Transcription regulation</keyword>
<dbReference type="OrthoDB" id="2021064at2759"/>
<keyword evidence="9" id="KW-1185">Reference proteome</keyword>
<dbReference type="Gene3D" id="2.20.25.80">
    <property type="entry name" value="WRKY domain"/>
    <property type="match status" value="1"/>
</dbReference>
<dbReference type="SUPFAM" id="SSF118290">
    <property type="entry name" value="WRKY DNA-binding domain"/>
    <property type="match status" value="1"/>
</dbReference>
<dbReference type="GO" id="GO:0003700">
    <property type="term" value="F:DNA-binding transcription factor activity"/>
    <property type="evidence" value="ECO:0007669"/>
    <property type="project" value="InterPro"/>
</dbReference>
<dbReference type="GO" id="GO:0043565">
    <property type="term" value="F:sequence-specific DNA binding"/>
    <property type="evidence" value="ECO:0007669"/>
    <property type="project" value="InterPro"/>
</dbReference>
<dbReference type="InterPro" id="IPR003657">
    <property type="entry name" value="WRKY_dom"/>
</dbReference>
<sequence length="321" mass="33612">MVAMAAAAAPYAQVMEDMRRGRDLATQLQALLRDSPEAGRLVDRILHAMSRTIETARAAAAAEEGSEGQSEVTCSGSGAGKRKAAGGGGDKRAACRRRAHNSSTVTVTIKDIEDGHAWRKYGQKEIQNSKHPKAYFRCTHKYDQQCAAQRQVQRCDDDPDAFRVTYIGVHTCRDPAAIAPVVLHSSDELHAGSRLISFAPNASATTASTTTTGNTSQQGDHKGAALLAGLRPLKQEAGAGAGAGEQEEVLSSLTPAGSSAAAEAARNAVATPGPDQGDVTSGLQHCYGGGFAVADMAHLDDGTFDLDDLVGFGFDQGQDEF</sequence>
<feature type="region of interest" description="Disordered" evidence="6">
    <location>
        <begin position="61"/>
        <end position="100"/>
    </location>
</feature>
<evidence type="ECO:0000313" key="8">
    <source>
        <dbReference type="EMBL" id="KAG2620150.1"/>
    </source>
</evidence>
<evidence type="ECO:0000256" key="1">
    <source>
        <dbReference type="ARBA" id="ARBA00004123"/>
    </source>
</evidence>
<evidence type="ECO:0000259" key="7">
    <source>
        <dbReference type="PROSITE" id="PS50811"/>
    </source>
</evidence>
<dbReference type="GO" id="GO:0005634">
    <property type="term" value="C:nucleus"/>
    <property type="evidence" value="ECO:0007669"/>
    <property type="project" value="UniProtKB-SubCell"/>
</dbReference>
<evidence type="ECO:0000256" key="6">
    <source>
        <dbReference type="SAM" id="MobiDB-lite"/>
    </source>
</evidence>
<gene>
    <name evidence="8" type="ORF">PVAP13_3NG151200</name>
</gene>
<dbReference type="PROSITE" id="PS50811">
    <property type="entry name" value="WRKY"/>
    <property type="match status" value="1"/>
</dbReference>
<evidence type="ECO:0000256" key="2">
    <source>
        <dbReference type="ARBA" id="ARBA00023015"/>
    </source>
</evidence>
<dbReference type="SMART" id="SM00774">
    <property type="entry name" value="WRKY"/>
    <property type="match status" value="1"/>
</dbReference>
<dbReference type="Proteomes" id="UP000823388">
    <property type="component" value="Chromosome 3N"/>
</dbReference>
<name>A0A8T0UBQ8_PANVG</name>
<keyword evidence="3" id="KW-0238">DNA-binding</keyword>
<proteinExistence type="predicted"/>
<keyword evidence="4" id="KW-0804">Transcription</keyword>
<dbReference type="InterPro" id="IPR044810">
    <property type="entry name" value="WRKY_plant"/>
</dbReference>
<comment type="caution">
    <text evidence="8">The sequence shown here is derived from an EMBL/GenBank/DDBJ whole genome shotgun (WGS) entry which is preliminary data.</text>
</comment>
<feature type="domain" description="WRKY" evidence="7">
    <location>
        <begin position="107"/>
        <end position="175"/>
    </location>
</feature>
<accession>A0A8T0UBQ8</accession>
<dbReference type="InterPro" id="IPR036576">
    <property type="entry name" value="WRKY_dom_sf"/>
</dbReference>
<evidence type="ECO:0000313" key="9">
    <source>
        <dbReference type="Proteomes" id="UP000823388"/>
    </source>
</evidence>
<dbReference type="EMBL" id="CM029042">
    <property type="protein sequence ID" value="KAG2620150.1"/>
    <property type="molecule type" value="Genomic_DNA"/>
</dbReference>
<evidence type="ECO:0000256" key="4">
    <source>
        <dbReference type="ARBA" id="ARBA00023163"/>
    </source>
</evidence>
<evidence type="ECO:0000256" key="3">
    <source>
        <dbReference type="ARBA" id="ARBA00023125"/>
    </source>
</evidence>
<dbReference type="PANTHER" id="PTHR31282">
    <property type="entry name" value="WRKY TRANSCRIPTION FACTOR 21-RELATED"/>
    <property type="match status" value="1"/>
</dbReference>
<dbReference type="AlphaFoldDB" id="A0A8T0UBQ8"/>